<reference evidence="2" key="1">
    <citation type="journal article" date="2014" name="Int. J. Syst. Evol. Microbiol.">
        <title>Complete genome sequence of Corynebacterium casei LMG S-19264T (=DSM 44701T), isolated from a smear-ripened cheese.</title>
        <authorList>
            <consortium name="US DOE Joint Genome Institute (JGI-PGF)"/>
            <person name="Walter F."/>
            <person name="Albersmeier A."/>
            <person name="Kalinowski J."/>
            <person name="Ruckert C."/>
        </authorList>
    </citation>
    <scope>NUCLEOTIDE SEQUENCE</scope>
    <source>
        <strain evidence="2">JCM 4369</strain>
    </source>
</reference>
<evidence type="ECO:0000256" key="1">
    <source>
        <dbReference type="SAM" id="MobiDB-lite"/>
    </source>
</evidence>
<accession>A0A918IGD5</accession>
<protein>
    <submittedName>
        <fullName evidence="2">Uncharacterized protein</fullName>
    </submittedName>
</protein>
<evidence type="ECO:0000313" key="2">
    <source>
        <dbReference type="EMBL" id="GGV09277.1"/>
    </source>
</evidence>
<dbReference type="AlphaFoldDB" id="A0A918IGD5"/>
<reference evidence="2" key="2">
    <citation type="submission" date="2020-09" db="EMBL/GenBank/DDBJ databases">
        <authorList>
            <person name="Sun Q."/>
            <person name="Ohkuma M."/>
        </authorList>
    </citation>
    <scope>NUCLEOTIDE SEQUENCE</scope>
    <source>
        <strain evidence="2">JCM 4369</strain>
    </source>
</reference>
<gene>
    <name evidence="2" type="ORF">GCM10010260_54450</name>
</gene>
<dbReference type="Proteomes" id="UP000618795">
    <property type="component" value="Unassembled WGS sequence"/>
</dbReference>
<name>A0A918IGD5_9ACTN</name>
<evidence type="ECO:0000313" key="3">
    <source>
        <dbReference type="Proteomes" id="UP000618795"/>
    </source>
</evidence>
<feature type="region of interest" description="Disordered" evidence="1">
    <location>
        <begin position="1"/>
        <end position="38"/>
    </location>
</feature>
<comment type="caution">
    <text evidence="2">The sequence shown here is derived from an EMBL/GenBank/DDBJ whole genome shotgun (WGS) entry which is preliminary data.</text>
</comment>
<dbReference type="EMBL" id="BMTD01000013">
    <property type="protein sequence ID" value="GGV09277.1"/>
    <property type="molecule type" value="Genomic_DNA"/>
</dbReference>
<organism evidence="2 3">
    <name type="scientific">Streptomyces filipinensis</name>
    <dbReference type="NCBI Taxonomy" id="66887"/>
    <lineage>
        <taxon>Bacteria</taxon>
        <taxon>Bacillati</taxon>
        <taxon>Actinomycetota</taxon>
        <taxon>Actinomycetes</taxon>
        <taxon>Kitasatosporales</taxon>
        <taxon>Streptomycetaceae</taxon>
        <taxon>Streptomyces</taxon>
    </lineage>
</organism>
<proteinExistence type="predicted"/>
<sequence>MLMGSPAANAGLLPGRPVPDETRRRSAGSSGRGLDLRDTAGVRFQVPAGEAGPHAAVVGDGDRALVAGQGAAQLLDQGRGEAVGGLVQRRRFRWDVRVAAGAALLA</sequence>
<keyword evidence="3" id="KW-1185">Reference proteome</keyword>